<dbReference type="EnsemblPlants" id="EMT25884">
    <property type="protein sequence ID" value="EMT25884"/>
    <property type="gene ID" value="F775_05135"/>
</dbReference>
<sequence>MASTIVSVDKPHYTHMQATTMTVVCMQSTGKCTYDIGLPITTNIILGVVIWNSSSEEMSLYRQWSFLVPMVESGQQQGTMSVSCSILGILRLAIKLKAGRCTCKSLIKFTHMPSGPLVLTLLEPYICGVFSCKHFAGTIKVYYMNLPLVLNVWEDAKIRVLSIELYVQWEPAIVGVMQAEKVAKTRHSKYRGEFGILEICLYRLATRNWDPGGNGSHESTRRWLAALLPHPIQVVSPVFLNRATCARLMDCHENPEVFMEVESEPLLGGKQCFAGAVHPTYPLDRIGFMGCLYMGLAQRIKPWSKNYKGHRSAARGGIEHNRTELLLLPRLAPPSWPDESLPMYPLLLFYP</sequence>
<dbReference type="AlphaFoldDB" id="M8BVA3"/>
<organism evidence="1">
    <name type="scientific">Aegilops tauschii</name>
    <name type="common">Tausch's goatgrass</name>
    <name type="synonym">Aegilops squarrosa</name>
    <dbReference type="NCBI Taxonomy" id="37682"/>
    <lineage>
        <taxon>Eukaryota</taxon>
        <taxon>Viridiplantae</taxon>
        <taxon>Streptophyta</taxon>
        <taxon>Embryophyta</taxon>
        <taxon>Tracheophyta</taxon>
        <taxon>Spermatophyta</taxon>
        <taxon>Magnoliopsida</taxon>
        <taxon>Liliopsida</taxon>
        <taxon>Poales</taxon>
        <taxon>Poaceae</taxon>
        <taxon>BOP clade</taxon>
        <taxon>Pooideae</taxon>
        <taxon>Triticodae</taxon>
        <taxon>Triticeae</taxon>
        <taxon>Triticinae</taxon>
        <taxon>Aegilops</taxon>
    </lineage>
</organism>
<evidence type="ECO:0000313" key="1">
    <source>
        <dbReference type="EnsemblPlants" id="EMT25884"/>
    </source>
</evidence>
<reference evidence="1" key="1">
    <citation type="submission" date="2015-06" db="UniProtKB">
        <authorList>
            <consortium name="EnsemblPlants"/>
        </authorList>
    </citation>
    <scope>IDENTIFICATION</scope>
</reference>
<name>M8BVA3_AEGTA</name>
<proteinExistence type="predicted"/>
<protein>
    <submittedName>
        <fullName evidence="1">Uncharacterized protein</fullName>
    </submittedName>
</protein>
<accession>M8BVA3</accession>